<gene>
    <name evidence="2" type="ORF">KI810_03935</name>
</gene>
<dbReference type="EMBL" id="JAHCVK010000001">
    <property type="protein sequence ID" value="MBT0652192.1"/>
    <property type="molecule type" value="Genomic_DNA"/>
</dbReference>
<protein>
    <submittedName>
        <fullName evidence="2">MBL fold metallo-hydrolase</fullName>
    </submittedName>
</protein>
<dbReference type="SMART" id="SM00849">
    <property type="entry name" value="Lactamase_B"/>
    <property type="match status" value="1"/>
</dbReference>
<evidence type="ECO:0000313" key="3">
    <source>
        <dbReference type="Proteomes" id="UP000756860"/>
    </source>
</evidence>
<name>A0ABS5S9Z6_9BACT</name>
<dbReference type="InterPro" id="IPR036866">
    <property type="entry name" value="RibonucZ/Hydroxyglut_hydro"/>
</dbReference>
<feature type="domain" description="Metallo-beta-lactamase" evidence="1">
    <location>
        <begin position="23"/>
        <end position="247"/>
    </location>
</feature>
<dbReference type="Proteomes" id="UP000756860">
    <property type="component" value="Unassembled WGS sequence"/>
</dbReference>
<proteinExistence type="predicted"/>
<organism evidence="2 3">
    <name type="scientific">Geomobilimonas luticola</name>
    <dbReference type="NCBI Taxonomy" id="1114878"/>
    <lineage>
        <taxon>Bacteria</taxon>
        <taxon>Pseudomonadati</taxon>
        <taxon>Thermodesulfobacteriota</taxon>
        <taxon>Desulfuromonadia</taxon>
        <taxon>Geobacterales</taxon>
        <taxon>Geobacteraceae</taxon>
        <taxon>Geomobilimonas</taxon>
    </lineage>
</organism>
<dbReference type="CDD" id="cd07713">
    <property type="entry name" value="DHPS-like_MBL-fold"/>
    <property type="match status" value="1"/>
</dbReference>
<dbReference type="Pfam" id="PF00753">
    <property type="entry name" value="Lactamase_B"/>
    <property type="match status" value="1"/>
</dbReference>
<dbReference type="InterPro" id="IPR052926">
    <property type="entry name" value="Metallo-beta-lactamase_dom"/>
</dbReference>
<keyword evidence="3" id="KW-1185">Reference proteome</keyword>
<comment type="caution">
    <text evidence="2">The sequence shown here is derived from an EMBL/GenBank/DDBJ whole genome shotgun (WGS) entry which is preliminary data.</text>
</comment>
<dbReference type="Gene3D" id="3.60.15.10">
    <property type="entry name" value="Ribonuclease Z/Hydroxyacylglutathione hydrolase-like"/>
    <property type="match status" value="1"/>
</dbReference>
<sequence>MSYRITVLCDNSVGPMTGTLGEHGFAAFVEYAGGALLFDTGQGETLIHNARRMGKNLCRTDRVVLSHGHYDHTGGLKPLLQTCGSKEVLAHPGVFASRYRVKDTGESVPIGIPFGEAELLKFGATFDLSSSFREIGPGLFLTGEVPRLTPFEKGDSGLYCDEKGCHADTLPDDQSLVITTGKGLVLLLGCCHAGLVNTVRLSRERTGVADVHAVVGGTHLGFSSPEQLEETIKALRGYGMLKLCVSHCTGFNAAARLAREFPAEFHPAQVGYTLEV</sequence>
<dbReference type="PANTHER" id="PTHR13754">
    <property type="entry name" value="METALLO-BETA-LACTAMASE SUPERFAMILY PROTEIN"/>
    <property type="match status" value="1"/>
</dbReference>
<reference evidence="2 3" key="1">
    <citation type="submission" date="2021-05" db="EMBL/GenBank/DDBJ databases">
        <title>The draft genome of Geobacter luticola JCM 17780.</title>
        <authorList>
            <person name="Xu Z."/>
            <person name="Masuda Y."/>
            <person name="Itoh H."/>
            <person name="Senoo K."/>
        </authorList>
    </citation>
    <scope>NUCLEOTIDE SEQUENCE [LARGE SCALE GENOMIC DNA]</scope>
    <source>
        <strain evidence="2 3">JCM 17780</strain>
    </source>
</reference>
<evidence type="ECO:0000313" key="2">
    <source>
        <dbReference type="EMBL" id="MBT0652192.1"/>
    </source>
</evidence>
<accession>A0ABS5S9Z6</accession>
<dbReference type="RefSeq" id="WP_214174148.1">
    <property type="nucleotide sequence ID" value="NZ_JAHCVK010000001.1"/>
</dbReference>
<dbReference type="InterPro" id="IPR001279">
    <property type="entry name" value="Metallo-B-lactamas"/>
</dbReference>
<evidence type="ECO:0000259" key="1">
    <source>
        <dbReference type="SMART" id="SM00849"/>
    </source>
</evidence>
<dbReference type="PANTHER" id="PTHR13754:SF13">
    <property type="entry name" value="METALLO-BETA-LACTAMASE SUPERFAMILY PROTEIN (AFU_ORTHOLOGUE AFUA_3G07630)"/>
    <property type="match status" value="1"/>
</dbReference>
<dbReference type="SUPFAM" id="SSF56281">
    <property type="entry name" value="Metallo-hydrolase/oxidoreductase"/>
    <property type="match status" value="1"/>
</dbReference>
<dbReference type="InterPro" id="IPR041712">
    <property type="entry name" value="DHPS-like_MBL-fold"/>
</dbReference>